<feature type="domain" description="AAA" evidence="1">
    <location>
        <begin position="3"/>
        <end position="171"/>
    </location>
</feature>
<dbReference type="InterPro" id="IPR025669">
    <property type="entry name" value="AAA_dom"/>
</dbReference>
<reference evidence="2" key="1">
    <citation type="submission" date="2024-06" db="EMBL/GenBank/DDBJ databases">
        <title>Draft Genome Sequence of Deinococcus sonorensis Type Strain KR-87, a Biofilm Producing Representative of the Genus Deinococcus.</title>
        <authorList>
            <person name="Boren L.S."/>
            <person name="Grosso R.A."/>
            <person name="Hugenberg-Cox A.N."/>
            <person name="Hill J.T.E."/>
            <person name="Albert C.M."/>
            <person name="Tuohy J.M."/>
        </authorList>
    </citation>
    <scope>NUCLEOTIDE SEQUENCE</scope>
    <source>
        <strain evidence="2">KR-87</strain>
        <plasmid evidence="2">pDson03</plasmid>
    </source>
</reference>
<organism evidence="2">
    <name type="scientific">Deinococcus sonorensis KR-87</name>
    <dbReference type="NCBI Taxonomy" id="694439"/>
    <lineage>
        <taxon>Bacteria</taxon>
        <taxon>Thermotogati</taxon>
        <taxon>Deinococcota</taxon>
        <taxon>Deinococci</taxon>
        <taxon>Deinococcales</taxon>
        <taxon>Deinococcaceae</taxon>
        <taxon>Deinococcus</taxon>
    </lineage>
</organism>
<evidence type="ECO:0000259" key="1">
    <source>
        <dbReference type="Pfam" id="PF13614"/>
    </source>
</evidence>
<dbReference type="Pfam" id="PF13614">
    <property type="entry name" value="AAA_31"/>
    <property type="match status" value="1"/>
</dbReference>
<sequence length="255" mass="27075">MITLTVFNHAGGSGKSSLTRDVGYALAQSGQRVLLIDLDAQANLTDWLGVQDVKPEDTIAGVATQGSDLPTPTTVYGMDLIPADLGLALVEGAMMGRVGAHLALREALQAVQERYDVVLIDSPPSLGQVAILGALAADAMIVPVLTQQKGLNGLVGLHQAMQQYRKARRDLKVALYVPMKYDGRRKHDQETLAVLKASVSPVAQPVADRGAAWHEATAAGQPLGVYAPRSEAWKDVRRVTQEIADAAGLNVQVQA</sequence>
<dbReference type="EMBL" id="CP158298">
    <property type="protein sequence ID" value="XBV84000.1"/>
    <property type="molecule type" value="Genomic_DNA"/>
</dbReference>
<dbReference type="AlphaFoldDB" id="A0AAU7U6J4"/>
<name>A0AAU7U6J4_9DEIO</name>
<dbReference type="PIRSF" id="PIRSF009320">
    <property type="entry name" value="Nuc_binding_HP_1000"/>
    <property type="match status" value="1"/>
</dbReference>
<dbReference type="RefSeq" id="WP_350241933.1">
    <property type="nucleotide sequence ID" value="NZ_CP158298.1"/>
</dbReference>
<evidence type="ECO:0000313" key="2">
    <source>
        <dbReference type="EMBL" id="XBV84000.1"/>
    </source>
</evidence>
<accession>A0AAU7U6J4</accession>
<gene>
    <name evidence="2" type="ORF">ABOD76_04725</name>
</gene>
<keyword evidence="2" id="KW-0614">Plasmid</keyword>
<dbReference type="PANTHER" id="PTHR13696">
    <property type="entry name" value="P-LOOP CONTAINING NUCLEOSIDE TRIPHOSPHATE HYDROLASE"/>
    <property type="match status" value="1"/>
</dbReference>
<protein>
    <submittedName>
        <fullName evidence="2">ParA family protein</fullName>
    </submittedName>
</protein>
<dbReference type="SUPFAM" id="SSF52540">
    <property type="entry name" value="P-loop containing nucleoside triphosphate hydrolases"/>
    <property type="match status" value="1"/>
</dbReference>
<dbReference type="KEGG" id="dsc:ABOD76_04725"/>
<dbReference type="InterPro" id="IPR027417">
    <property type="entry name" value="P-loop_NTPase"/>
</dbReference>
<dbReference type="CDD" id="cd02042">
    <property type="entry name" value="ParAB_family"/>
    <property type="match status" value="1"/>
</dbReference>
<dbReference type="Gene3D" id="3.40.50.300">
    <property type="entry name" value="P-loop containing nucleotide triphosphate hydrolases"/>
    <property type="match status" value="1"/>
</dbReference>
<proteinExistence type="predicted"/>
<dbReference type="InterPro" id="IPR050678">
    <property type="entry name" value="DNA_Partitioning_ATPase"/>
</dbReference>
<geneLocation type="plasmid" evidence="2">
    <name>pDson03</name>
</geneLocation>
<dbReference type="PANTHER" id="PTHR13696:SF52">
    <property type="entry name" value="PARA FAMILY PROTEIN CT_582"/>
    <property type="match status" value="1"/>
</dbReference>